<name>A0A6N4W5N5_9MYCO</name>
<dbReference type="EMBL" id="AP022620">
    <property type="protein sequence ID" value="BBZ76339.1"/>
    <property type="molecule type" value="Genomic_DNA"/>
</dbReference>
<evidence type="ECO:0000256" key="2">
    <source>
        <dbReference type="ARBA" id="ARBA00022525"/>
    </source>
</evidence>
<evidence type="ECO:0008006" key="6">
    <source>
        <dbReference type="Google" id="ProtNLM"/>
    </source>
</evidence>
<keyword evidence="2" id="KW-0964">Secreted</keyword>
<evidence type="ECO:0000313" key="4">
    <source>
        <dbReference type="EMBL" id="BBZ76339.1"/>
    </source>
</evidence>
<proteinExistence type="predicted"/>
<accession>A0A6N4W5N5</accession>
<evidence type="ECO:0000256" key="1">
    <source>
        <dbReference type="ARBA" id="ARBA00004613"/>
    </source>
</evidence>
<dbReference type="InterPro" id="IPR029058">
    <property type="entry name" value="AB_hydrolase_fold"/>
</dbReference>
<reference evidence="4 5" key="1">
    <citation type="journal article" date="2019" name="Emerg. Microbes Infect.">
        <title>Comprehensive subspecies identification of 175 nontuberculous mycobacteria species based on 7547 genomic profiles.</title>
        <authorList>
            <person name="Matsumoto Y."/>
            <person name="Kinjo T."/>
            <person name="Motooka D."/>
            <person name="Nabeya D."/>
            <person name="Jung N."/>
            <person name="Uechi K."/>
            <person name="Horii T."/>
            <person name="Iida T."/>
            <person name="Fujita J."/>
            <person name="Nakamura S."/>
        </authorList>
    </citation>
    <scope>NUCLEOTIDE SEQUENCE [LARGE SCALE GENOMIC DNA]</scope>
    <source>
        <strain evidence="4 5">JCM 30275</strain>
    </source>
</reference>
<evidence type="ECO:0000313" key="5">
    <source>
        <dbReference type="Proteomes" id="UP000467249"/>
    </source>
</evidence>
<protein>
    <recommendedName>
        <fullName evidence="6">Esterase</fullName>
    </recommendedName>
</protein>
<evidence type="ECO:0000256" key="3">
    <source>
        <dbReference type="SAM" id="Phobius"/>
    </source>
</evidence>
<dbReference type="Proteomes" id="UP000467249">
    <property type="component" value="Chromosome"/>
</dbReference>
<dbReference type="AlphaFoldDB" id="A0A6N4W5N5"/>
<keyword evidence="3" id="KW-1133">Transmembrane helix</keyword>
<dbReference type="KEGG" id="many:MANY_16760"/>
<keyword evidence="5" id="KW-1185">Reference proteome</keyword>
<feature type="transmembrane region" description="Helical" evidence="3">
    <location>
        <begin position="23"/>
        <end position="43"/>
    </location>
</feature>
<sequence length="493" mass="51843">MVADTFLADTASPFPQHISLMHGWVPLIAQIVAGVVLVLAIGWRSRRWRLLWVPLAVALGALLAGYAYWSIADDGLAGDPAPHQLWVWIAVTGVAATVAVVGWRGARWWRRGMSVLAIPLCALSAALMLNLWVGYFPTVQTAWNQLTAGPLPDQTDRATVTAMVAHHAVPPTGTVLSVNIPSDASHFKHRSEWVYLPPAYFATDPPPKLPTVMMIGGEFNTPADWLRAGNAIKTIDQFAAAHHGNAPVFVFVDSGGSFNNDTECVNGPRGNAADHLTKDVVPFMESNFGVSADRARWGVVGWSMGGTCAVDLATMHPDMFSSIVDIAGDFAPNSGTKIQTIDRLFGGDAAAYASFDPATVITKHGPYQGISAWFAISGTPSNRPTTPQTITVGATGLGGRDANPNPGDQTTAANTLCALGSADGINCAVVAQPGKHDWPFAARVFTAALPWLAGQIGTPEVPPVALPVPPVRPPGPVTIAAAGPPPPLQAAAR</sequence>
<gene>
    <name evidence="4" type="ORF">MANY_16760</name>
</gene>
<dbReference type="GO" id="GO:0005576">
    <property type="term" value="C:extracellular region"/>
    <property type="evidence" value="ECO:0007669"/>
    <property type="project" value="UniProtKB-SubCell"/>
</dbReference>
<dbReference type="SUPFAM" id="SSF53474">
    <property type="entry name" value="alpha/beta-Hydrolases"/>
    <property type="match status" value="1"/>
</dbReference>
<feature type="transmembrane region" description="Helical" evidence="3">
    <location>
        <begin position="85"/>
        <end position="103"/>
    </location>
</feature>
<comment type="subcellular location">
    <subcellularLocation>
        <location evidence="1">Secreted</location>
    </subcellularLocation>
</comment>
<feature type="transmembrane region" description="Helical" evidence="3">
    <location>
        <begin position="115"/>
        <end position="135"/>
    </location>
</feature>
<feature type="transmembrane region" description="Helical" evidence="3">
    <location>
        <begin position="50"/>
        <end position="69"/>
    </location>
</feature>
<dbReference type="PANTHER" id="PTHR48098:SF1">
    <property type="entry name" value="DIACYLGLYCEROL ACYLTRANSFERASE_MYCOLYLTRANSFERASE AG85A"/>
    <property type="match status" value="1"/>
</dbReference>
<keyword evidence="3" id="KW-0812">Transmembrane</keyword>
<dbReference type="Gene3D" id="3.40.50.1820">
    <property type="entry name" value="alpha/beta hydrolase"/>
    <property type="match status" value="1"/>
</dbReference>
<dbReference type="PANTHER" id="PTHR48098">
    <property type="entry name" value="ENTEROCHELIN ESTERASE-RELATED"/>
    <property type="match status" value="1"/>
</dbReference>
<dbReference type="InterPro" id="IPR000801">
    <property type="entry name" value="Esterase-like"/>
</dbReference>
<dbReference type="InterPro" id="IPR050583">
    <property type="entry name" value="Mycobacterial_A85_antigen"/>
</dbReference>
<dbReference type="GO" id="GO:0016747">
    <property type="term" value="F:acyltransferase activity, transferring groups other than amino-acyl groups"/>
    <property type="evidence" value="ECO:0007669"/>
    <property type="project" value="TreeGrafter"/>
</dbReference>
<dbReference type="Pfam" id="PF00756">
    <property type="entry name" value="Esterase"/>
    <property type="match status" value="1"/>
</dbReference>
<keyword evidence="3" id="KW-0472">Membrane</keyword>
<organism evidence="4 5">
    <name type="scientific">Mycolicibacterium anyangense</name>
    <dbReference type="NCBI Taxonomy" id="1431246"/>
    <lineage>
        <taxon>Bacteria</taxon>
        <taxon>Bacillati</taxon>
        <taxon>Actinomycetota</taxon>
        <taxon>Actinomycetes</taxon>
        <taxon>Mycobacteriales</taxon>
        <taxon>Mycobacteriaceae</taxon>
        <taxon>Mycolicibacterium</taxon>
    </lineage>
</organism>